<dbReference type="OrthoDB" id="7061585at2"/>
<reference evidence="1 2" key="1">
    <citation type="submission" date="2016-06" db="EMBL/GenBank/DDBJ databases">
        <title>Genome sequence of endosymbiont of Candidatus Endolucinida thiodiazotropha.</title>
        <authorList>
            <person name="Poehlein A."/>
            <person name="Koenig S."/>
            <person name="Heiden S.E."/>
            <person name="Thuermer A."/>
            <person name="Voget S."/>
            <person name="Daniel R."/>
            <person name="Markert S."/>
            <person name="Gros O."/>
            <person name="Schweder T."/>
        </authorList>
    </citation>
    <scope>NUCLEOTIDE SEQUENCE [LARGE SCALE GENOMIC DNA]</scope>
    <source>
        <strain evidence="1 2">COS</strain>
    </source>
</reference>
<dbReference type="Proteomes" id="UP000094769">
    <property type="component" value="Unassembled WGS sequence"/>
</dbReference>
<evidence type="ECO:0000313" key="1">
    <source>
        <dbReference type="EMBL" id="ODJ88730.1"/>
    </source>
</evidence>
<comment type="caution">
    <text evidence="1">The sequence shown here is derived from an EMBL/GenBank/DDBJ whole genome shotgun (WGS) entry which is preliminary data.</text>
</comment>
<proteinExistence type="predicted"/>
<name>A0A7Z0VNS4_9GAMM</name>
<gene>
    <name evidence="1" type="ORF">CODIS_08220</name>
</gene>
<dbReference type="RefSeq" id="WP_069121564.1">
    <property type="nucleotide sequence ID" value="NZ_MARB01000004.1"/>
</dbReference>
<keyword evidence="2" id="KW-1185">Reference proteome</keyword>
<accession>A0A7Z0VNS4</accession>
<dbReference type="AlphaFoldDB" id="A0A7Z0VNS4"/>
<dbReference type="EMBL" id="MARB01000004">
    <property type="protein sequence ID" value="ODJ88730.1"/>
    <property type="molecule type" value="Genomic_DNA"/>
</dbReference>
<evidence type="ECO:0000313" key="2">
    <source>
        <dbReference type="Proteomes" id="UP000094769"/>
    </source>
</evidence>
<protein>
    <submittedName>
        <fullName evidence="1">Uncharacterized protein</fullName>
    </submittedName>
</protein>
<organism evidence="1 2">
    <name type="scientific">Candidatus Thiodiazotropha endolucinida</name>
    <dbReference type="NCBI Taxonomy" id="1655433"/>
    <lineage>
        <taxon>Bacteria</taxon>
        <taxon>Pseudomonadati</taxon>
        <taxon>Pseudomonadota</taxon>
        <taxon>Gammaproteobacteria</taxon>
        <taxon>Chromatiales</taxon>
        <taxon>Sedimenticolaceae</taxon>
        <taxon>Candidatus Thiodiazotropha</taxon>
    </lineage>
</organism>
<sequence length="214" mass="23878">MNGNLKCVDGLYYPEFHAGWGGCAEELFHYTSRYFVCTQAFLRNLADQRQFNMSGYQAGNLSKTQRHLMAAILACEPNLQSARGITQIVRSVINGETEISEALAEAYREYLNVIPEDVELVYSCRAHHHNQPDVAPLDPFLNLAGRLNLPVAVHPLHLEVPLKALAQHLDSPNSSLRNSLQEAILNLHFAGYALKNHPGLTHKSARKLGDEHSL</sequence>